<keyword evidence="1 8" id="KW-0132">Cell division</keyword>
<organism evidence="11 12">
    <name type="scientific">Moraxella nasicaprae</name>
    <dbReference type="NCBI Taxonomy" id="2904122"/>
    <lineage>
        <taxon>Bacteria</taxon>
        <taxon>Pseudomonadati</taxon>
        <taxon>Pseudomonadota</taxon>
        <taxon>Gammaproteobacteria</taxon>
        <taxon>Moraxellales</taxon>
        <taxon>Moraxellaceae</taxon>
        <taxon>Moraxella</taxon>
    </lineage>
</organism>
<keyword evidence="6 8" id="KW-0449">Lipoprotein</keyword>
<evidence type="ECO:0000256" key="3">
    <source>
        <dbReference type="ARBA" id="ARBA00023136"/>
    </source>
</evidence>
<dbReference type="InterPro" id="IPR006690">
    <property type="entry name" value="OMPA-like_CS"/>
</dbReference>
<dbReference type="InterPro" id="IPR014169">
    <property type="entry name" value="Pal_lipo_C"/>
</dbReference>
<evidence type="ECO:0000256" key="2">
    <source>
        <dbReference type="ARBA" id="ARBA00022729"/>
    </source>
</evidence>
<keyword evidence="4 8" id="KW-0564">Palmitate</keyword>
<feature type="domain" description="OmpA-like" evidence="10">
    <location>
        <begin position="61"/>
        <end position="174"/>
    </location>
</feature>
<dbReference type="SUPFAM" id="SSF103088">
    <property type="entry name" value="OmpA-like"/>
    <property type="match status" value="1"/>
</dbReference>
<dbReference type="Proteomes" id="UP001063782">
    <property type="component" value="Chromosome"/>
</dbReference>
<dbReference type="CDD" id="cd07185">
    <property type="entry name" value="OmpA_C-like"/>
    <property type="match status" value="1"/>
</dbReference>
<dbReference type="InterPro" id="IPR036737">
    <property type="entry name" value="OmpA-like_sf"/>
</dbReference>
<dbReference type="InterPro" id="IPR006665">
    <property type="entry name" value="OmpA-like"/>
</dbReference>
<evidence type="ECO:0000256" key="5">
    <source>
        <dbReference type="ARBA" id="ARBA00023237"/>
    </source>
</evidence>
<dbReference type="PROSITE" id="PS51123">
    <property type="entry name" value="OMPA_2"/>
    <property type="match status" value="1"/>
</dbReference>
<evidence type="ECO:0000256" key="8">
    <source>
        <dbReference type="HAMAP-Rule" id="MF_02204"/>
    </source>
</evidence>
<evidence type="ECO:0000256" key="6">
    <source>
        <dbReference type="ARBA" id="ARBA00023288"/>
    </source>
</evidence>
<evidence type="ECO:0000313" key="12">
    <source>
        <dbReference type="Proteomes" id="UP001063782"/>
    </source>
</evidence>
<keyword evidence="12" id="KW-1185">Reference proteome</keyword>
<evidence type="ECO:0000256" key="4">
    <source>
        <dbReference type="ARBA" id="ARBA00023139"/>
    </source>
</evidence>
<keyword evidence="2 8" id="KW-0732">Signal</keyword>
<comment type="subunit">
    <text evidence="8">The Tol-Pal system is composed of five core proteins: the inner membrane proteins TolA, TolQ and TolR, the periplasmic protein TolB and the outer membrane protein Pal. They form a network linking the inner and outer membranes and the peptidoglycan layer.</text>
</comment>
<dbReference type="EMBL" id="CP089977">
    <property type="protein sequence ID" value="UXZ05396.1"/>
    <property type="molecule type" value="Genomic_DNA"/>
</dbReference>
<dbReference type="PROSITE" id="PS51257">
    <property type="entry name" value="PROKAR_LIPOPROTEIN"/>
    <property type="match status" value="1"/>
</dbReference>
<dbReference type="InterPro" id="IPR039001">
    <property type="entry name" value="Pal"/>
</dbReference>
<dbReference type="PROSITE" id="PS01068">
    <property type="entry name" value="OMPA_1"/>
    <property type="match status" value="1"/>
</dbReference>
<dbReference type="PANTHER" id="PTHR30329">
    <property type="entry name" value="STATOR ELEMENT OF FLAGELLAR MOTOR COMPLEX"/>
    <property type="match status" value="1"/>
</dbReference>
<dbReference type="PANTHER" id="PTHR30329:SF21">
    <property type="entry name" value="LIPOPROTEIN YIAD-RELATED"/>
    <property type="match status" value="1"/>
</dbReference>
<gene>
    <name evidence="8 11" type="primary">pal</name>
    <name evidence="11" type="ORF">LU297_02805</name>
</gene>
<dbReference type="Pfam" id="PF00691">
    <property type="entry name" value="OmpA"/>
    <property type="match status" value="1"/>
</dbReference>
<dbReference type="InterPro" id="IPR006664">
    <property type="entry name" value="OMP_bac"/>
</dbReference>
<keyword evidence="3 8" id="KW-0472">Membrane</keyword>
<dbReference type="InterPro" id="IPR050330">
    <property type="entry name" value="Bact_OuterMem_StrucFunc"/>
</dbReference>
<keyword evidence="5 8" id="KW-0998">Cell outer membrane</keyword>
<dbReference type="RefSeq" id="WP_263076893.1">
    <property type="nucleotide sequence ID" value="NZ_CP089977.1"/>
</dbReference>
<evidence type="ECO:0000256" key="1">
    <source>
        <dbReference type="ARBA" id="ARBA00022618"/>
    </source>
</evidence>
<proteinExistence type="inferred from homology"/>
<name>A0ABY6F5M1_9GAMM</name>
<protein>
    <recommendedName>
        <fullName evidence="8">Peptidoglycan-associated lipoprotein</fullName>
        <shortName evidence="8">PAL</shortName>
    </recommendedName>
</protein>
<dbReference type="Gene3D" id="3.30.1330.60">
    <property type="entry name" value="OmpA-like domain"/>
    <property type="match status" value="1"/>
</dbReference>
<keyword evidence="7 8" id="KW-0131">Cell cycle</keyword>
<accession>A0ABY6F5M1</accession>
<evidence type="ECO:0000256" key="9">
    <source>
        <dbReference type="SAM" id="SignalP"/>
    </source>
</evidence>
<dbReference type="PRINTS" id="PR01021">
    <property type="entry name" value="OMPADOMAIN"/>
</dbReference>
<dbReference type="HAMAP" id="MF_02204">
    <property type="entry name" value="Pal"/>
    <property type="match status" value="1"/>
</dbReference>
<feature type="chain" id="PRO_5046015185" description="Peptidoglycan-associated lipoprotein" evidence="9">
    <location>
        <begin position="27"/>
        <end position="174"/>
    </location>
</feature>
<dbReference type="NCBIfam" id="TIGR02802">
    <property type="entry name" value="Pal_lipo"/>
    <property type="match status" value="1"/>
</dbReference>
<evidence type="ECO:0000256" key="7">
    <source>
        <dbReference type="ARBA" id="ARBA00023306"/>
    </source>
</evidence>
<evidence type="ECO:0000259" key="10">
    <source>
        <dbReference type="PROSITE" id="PS51123"/>
    </source>
</evidence>
<evidence type="ECO:0000313" key="11">
    <source>
        <dbReference type="EMBL" id="UXZ05396.1"/>
    </source>
</evidence>
<comment type="subcellular location">
    <subcellularLocation>
        <location evidence="8">Cell outer membrane</location>
        <topology evidence="8">Lipid-anchor</topology>
    </subcellularLocation>
</comment>
<feature type="signal peptide" evidence="9">
    <location>
        <begin position="1"/>
        <end position="26"/>
    </location>
</feature>
<comment type="similarity">
    <text evidence="8">Belongs to the Pal lipoprotein family.</text>
</comment>
<reference evidence="11" key="1">
    <citation type="submission" date="2021-12" db="EMBL/GenBank/DDBJ databases">
        <title>taxonomy of Moraxella sp. ZY201224.</title>
        <authorList>
            <person name="Li F."/>
        </authorList>
    </citation>
    <scope>NUCLEOTIDE SEQUENCE</scope>
    <source>
        <strain evidence="11">ZY201224</strain>
    </source>
</reference>
<dbReference type="PRINTS" id="PR01023">
    <property type="entry name" value="NAFLGMOTY"/>
</dbReference>
<sequence>MKTMTLKLSVIALSAAVALMTGCANRNTSPSSQVVVAPNGIAGYTGKAYHGTPLVNNSKEIKEAASKLPSLVHFDYNSDVIKPQAAQILDQQAKFLTDNQTARVLVAGHTDERGSREYNMSLGERRAAAVRQYLMSKGVHQTKVEIVSFGEERPIATGSAEASYSKNRRAELSY</sequence>
<comment type="function">
    <text evidence="8">Part of the Tol-Pal system, which plays a role in outer membrane invagination during cell division and is important for maintaining outer membrane integrity.</text>
</comment>